<sequence length="67" mass="7229">MLSEQETAKDVVQEIAESTAEHVGRIAQIITGAVVGVIREIGDLASEVFEVREAGRRAVADRPPVEE</sequence>
<dbReference type="STRING" id="1193682.BJP25_06945"/>
<comment type="caution">
    <text evidence="1">The sequence shown here is derived from an EMBL/GenBank/DDBJ whole genome shotgun (WGS) entry which is preliminary data.</text>
</comment>
<dbReference type="EMBL" id="MKQR01000002">
    <property type="protein sequence ID" value="OLR95469.1"/>
    <property type="molecule type" value="Genomic_DNA"/>
</dbReference>
<evidence type="ECO:0000313" key="1">
    <source>
        <dbReference type="EMBL" id="OLR95469.1"/>
    </source>
</evidence>
<evidence type="ECO:0000313" key="2">
    <source>
        <dbReference type="Proteomes" id="UP000186040"/>
    </source>
</evidence>
<keyword evidence="2" id="KW-1185">Reference proteome</keyword>
<proteinExistence type="predicted"/>
<dbReference type="Proteomes" id="UP000186040">
    <property type="component" value="Unassembled WGS sequence"/>
</dbReference>
<name>A0A1Q9LTY8_9PSEU</name>
<accession>A0A1Q9LTY8</accession>
<dbReference type="RefSeq" id="WP_075972910.1">
    <property type="nucleotide sequence ID" value="NZ_MKQR01000002.1"/>
</dbReference>
<dbReference type="OrthoDB" id="4774779at2"/>
<organism evidence="1 2">
    <name type="scientific">Actinokineospora bangkokensis</name>
    <dbReference type="NCBI Taxonomy" id="1193682"/>
    <lineage>
        <taxon>Bacteria</taxon>
        <taxon>Bacillati</taxon>
        <taxon>Actinomycetota</taxon>
        <taxon>Actinomycetes</taxon>
        <taxon>Pseudonocardiales</taxon>
        <taxon>Pseudonocardiaceae</taxon>
        <taxon>Actinokineospora</taxon>
    </lineage>
</organism>
<protein>
    <submittedName>
        <fullName evidence="1">Uncharacterized protein</fullName>
    </submittedName>
</protein>
<reference evidence="1 2" key="1">
    <citation type="submission" date="2016-10" db="EMBL/GenBank/DDBJ databases">
        <title>The Draft Genome Sequence of Actinokineospora bangkokensis 44EHWT reveals the biosynthetic pathway of antifungal compounds Thailandins with unusual extender unit butylmalonyl-CoA.</title>
        <authorList>
            <person name="Greule A."/>
            <person name="Intra B."/>
            <person name="Flemming S."/>
            <person name="Rommel M.G."/>
            <person name="Panbangred W."/>
            <person name="Bechthold A."/>
        </authorList>
    </citation>
    <scope>NUCLEOTIDE SEQUENCE [LARGE SCALE GENOMIC DNA]</scope>
    <source>
        <strain evidence="1 2">44EHW</strain>
    </source>
</reference>
<dbReference type="AlphaFoldDB" id="A0A1Q9LTY8"/>
<gene>
    <name evidence="1" type="ORF">BJP25_06945</name>
</gene>